<dbReference type="InterPro" id="IPR011990">
    <property type="entry name" value="TPR-like_helical_dom_sf"/>
</dbReference>
<dbReference type="Proteomes" id="UP000011131">
    <property type="component" value="Chromosome"/>
</dbReference>
<evidence type="ECO:0000313" key="4">
    <source>
        <dbReference type="Proteomes" id="UP000011131"/>
    </source>
</evidence>
<keyword evidence="4" id="KW-1185">Reference proteome</keyword>
<dbReference type="AlphaFoldDB" id="L7U772"/>
<evidence type="ECO:0000256" key="1">
    <source>
        <dbReference type="SAM" id="MobiDB-lite"/>
    </source>
</evidence>
<reference evidence="3 4" key="1">
    <citation type="journal article" date="2013" name="Genome Announc.">
        <title>Complete genome sequence of Myxococcus stipitatus strain DSM 14675, a fruiting myxobacterium.</title>
        <authorList>
            <person name="Huntley S."/>
            <person name="Kneip S."/>
            <person name="Treuner-Lange A."/>
            <person name="Sogaard-Andersen L."/>
        </authorList>
    </citation>
    <scope>NUCLEOTIDE SEQUENCE [LARGE SCALE GENOMIC DNA]</scope>
    <source>
        <strain evidence="4">DSM 14675 / JCM 12634 / Mx s8</strain>
    </source>
</reference>
<sequence length="324" mass="33886">MPPSLLNKGLVTALSVTSGLAWAGPKLSGSYVGDTYGQVELHMDGDRLVGTSSGSGGGCKFSAGTEVLTGEFQGNVLVATLQVCLAGTPECVGARSFPTLATYNPQSGVLSARLRLPKGCHSPGLKDFVLFLRSTGAGESEDDAAKEGALGGREAVADEEDAAEPKGSETRASPTGPGPVEQGLLFLASKSPKKWEFAQTRFEAALVANPQDIDALVGMAASHLGRSNPSKAQESLSRIRPVPPTRPDVYAWQAYAADAQGDINRVQPLLRKALELNWSPENPKPWEEALVKALAGDIELAQKQMKSRKRAPGREAAGAGSPSP</sequence>
<dbReference type="HOGENOM" id="CLU_1004084_0_0_7"/>
<evidence type="ECO:0000256" key="2">
    <source>
        <dbReference type="SAM" id="SignalP"/>
    </source>
</evidence>
<feature type="region of interest" description="Disordered" evidence="1">
    <location>
        <begin position="303"/>
        <end position="324"/>
    </location>
</feature>
<dbReference type="KEGG" id="msd:MYSTI_03439"/>
<dbReference type="eggNOG" id="COG0457">
    <property type="taxonomic scope" value="Bacteria"/>
</dbReference>
<protein>
    <recommendedName>
        <fullName evidence="5">Tetratricopeptide repeat protein</fullName>
    </recommendedName>
</protein>
<gene>
    <name evidence="3" type="ordered locus">MYSTI_03439</name>
</gene>
<organism evidence="3 4">
    <name type="scientific">Myxococcus stipitatus (strain DSM 14675 / JCM 12634 / Mx s8)</name>
    <dbReference type="NCBI Taxonomy" id="1278073"/>
    <lineage>
        <taxon>Bacteria</taxon>
        <taxon>Pseudomonadati</taxon>
        <taxon>Myxococcota</taxon>
        <taxon>Myxococcia</taxon>
        <taxon>Myxococcales</taxon>
        <taxon>Cystobacterineae</taxon>
        <taxon>Myxococcaceae</taxon>
        <taxon>Myxococcus</taxon>
    </lineage>
</organism>
<keyword evidence="2" id="KW-0732">Signal</keyword>
<feature type="chain" id="PRO_5003983982" description="Tetratricopeptide repeat protein" evidence="2">
    <location>
        <begin position="24"/>
        <end position="324"/>
    </location>
</feature>
<dbReference type="EMBL" id="CP004025">
    <property type="protein sequence ID" value="AGC44751.1"/>
    <property type="molecule type" value="Genomic_DNA"/>
</dbReference>
<accession>L7U772</accession>
<dbReference type="STRING" id="1278073.MYSTI_03439"/>
<evidence type="ECO:0008006" key="5">
    <source>
        <dbReference type="Google" id="ProtNLM"/>
    </source>
</evidence>
<feature type="region of interest" description="Disordered" evidence="1">
    <location>
        <begin position="140"/>
        <end position="183"/>
    </location>
</feature>
<name>L7U772_MYXSD</name>
<proteinExistence type="predicted"/>
<feature type="signal peptide" evidence="2">
    <location>
        <begin position="1"/>
        <end position="23"/>
    </location>
</feature>
<dbReference type="PATRIC" id="fig|1278073.3.peg.3500"/>
<dbReference type="Gene3D" id="1.25.40.10">
    <property type="entry name" value="Tetratricopeptide repeat domain"/>
    <property type="match status" value="1"/>
</dbReference>
<dbReference type="SUPFAM" id="SSF48452">
    <property type="entry name" value="TPR-like"/>
    <property type="match status" value="1"/>
</dbReference>
<evidence type="ECO:0000313" key="3">
    <source>
        <dbReference type="EMBL" id="AGC44751.1"/>
    </source>
</evidence>